<sequence length="289" mass="31581">MPTSSFYGYSSEALVYNATNGTFTLDANYDFTTDRVLFQITDDDASLDGDEHNNEVGEDADQTGVVTRPDGTLVGSGLIYGEEYAILQAPDGSQVTIDRIEIAGVKMGYVPSAPLQPGVTYTYVGGGDIDNILQSQGGADTRQTYAQYEQQSVPCFGPGTMIRTENGEIPVEWLETSDKVLTRDHGYQPIVWIGRTKLDPGYFTQYPAERPVCIPAGSCGANMPTHDLHVTGDHRLLFTSAKAEMLFFSSEVLLPAKAWPDRGHGFQFFPAEPYTLTHIACAQHEVIMA</sequence>
<reference evidence="3 4" key="1">
    <citation type="submission" date="2022-04" db="EMBL/GenBank/DDBJ databases">
        <title>Roseobacter sp. WL0113 is a bacterium isolated from neritic sediment.</title>
        <authorList>
            <person name="Wang L."/>
            <person name="He W."/>
            <person name="Zhang D.-F."/>
        </authorList>
    </citation>
    <scope>NUCLEOTIDE SEQUENCE [LARGE SCALE GENOMIC DNA]</scope>
    <source>
        <strain evidence="3 4">WL0113</strain>
    </source>
</reference>
<dbReference type="InterPro" id="IPR036844">
    <property type="entry name" value="Hint_dom_sf"/>
</dbReference>
<dbReference type="EMBL" id="JALIEB010000005">
    <property type="protein sequence ID" value="MCV3271642.1"/>
    <property type="molecule type" value="Genomic_DNA"/>
</dbReference>
<dbReference type="RefSeq" id="WP_263843968.1">
    <property type="nucleotide sequence ID" value="NZ_JALIEB010000005.1"/>
</dbReference>
<feature type="region of interest" description="Disordered" evidence="1">
    <location>
        <begin position="46"/>
        <end position="68"/>
    </location>
</feature>
<organism evidence="3 4">
    <name type="scientific">Roseobacter sinensis</name>
    <dbReference type="NCBI Taxonomy" id="2931391"/>
    <lineage>
        <taxon>Bacteria</taxon>
        <taxon>Pseudomonadati</taxon>
        <taxon>Pseudomonadota</taxon>
        <taxon>Alphaproteobacteria</taxon>
        <taxon>Rhodobacterales</taxon>
        <taxon>Roseobacteraceae</taxon>
        <taxon>Roseobacter</taxon>
    </lineage>
</organism>
<name>A0ABT3BDI9_9RHOB</name>
<feature type="domain" description="Hedgehog/Intein (Hint)" evidence="2">
    <location>
        <begin position="154"/>
        <end position="289"/>
    </location>
</feature>
<protein>
    <submittedName>
        <fullName evidence="3">Hint domain-containing protein</fullName>
    </submittedName>
</protein>
<proteinExistence type="predicted"/>
<dbReference type="InterPro" id="IPR028992">
    <property type="entry name" value="Hedgehog/Intein_dom"/>
</dbReference>
<evidence type="ECO:0000259" key="2">
    <source>
        <dbReference type="Pfam" id="PF13403"/>
    </source>
</evidence>
<accession>A0ABT3BDI9</accession>
<evidence type="ECO:0000256" key="1">
    <source>
        <dbReference type="SAM" id="MobiDB-lite"/>
    </source>
</evidence>
<comment type="caution">
    <text evidence="3">The sequence shown here is derived from an EMBL/GenBank/DDBJ whole genome shotgun (WGS) entry which is preliminary data.</text>
</comment>
<evidence type="ECO:0000313" key="3">
    <source>
        <dbReference type="EMBL" id="MCV3271642.1"/>
    </source>
</evidence>
<dbReference type="Proteomes" id="UP001208690">
    <property type="component" value="Unassembled WGS sequence"/>
</dbReference>
<dbReference type="Pfam" id="PF13403">
    <property type="entry name" value="Hint_2"/>
    <property type="match status" value="1"/>
</dbReference>
<dbReference type="SUPFAM" id="SSF51294">
    <property type="entry name" value="Hedgehog/intein (Hint) domain"/>
    <property type="match status" value="1"/>
</dbReference>
<gene>
    <name evidence="3" type="ORF">MUB52_09395</name>
</gene>
<keyword evidence="4" id="KW-1185">Reference proteome</keyword>
<evidence type="ECO:0000313" key="4">
    <source>
        <dbReference type="Proteomes" id="UP001208690"/>
    </source>
</evidence>